<keyword evidence="5 9" id="KW-0627">Porphyrin biosynthesis</keyword>
<keyword evidence="4 9" id="KW-0456">Lyase</keyword>
<dbReference type="InterPro" id="IPR036108">
    <property type="entry name" value="4pyrrol_syn_uPrphyn_synt_sf"/>
</dbReference>
<comment type="caution">
    <text evidence="11">The sequence shown here is derived from an EMBL/GenBank/DDBJ whole genome shotgun (WGS) entry which is preliminary data.</text>
</comment>
<evidence type="ECO:0000256" key="5">
    <source>
        <dbReference type="ARBA" id="ARBA00023244"/>
    </source>
</evidence>
<comment type="similarity">
    <text evidence="2 9">Belongs to the uroporphyrinogen-III synthase family.</text>
</comment>
<dbReference type="EMBL" id="SHAG01000001">
    <property type="protein sequence ID" value="RZO77772.1"/>
    <property type="molecule type" value="Genomic_DNA"/>
</dbReference>
<evidence type="ECO:0000256" key="1">
    <source>
        <dbReference type="ARBA" id="ARBA00004772"/>
    </source>
</evidence>
<dbReference type="InterPro" id="IPR003754">
    <property type="entry name" value="4pyrrol_synth_uPrphyn_synth"/>
</dbReference>
<evidence type="ECO:0000256" key="7">
    <source>
        <dbReference type="ARBA" id="ARBA00040167"/>
    </source>
</evidence>
<protein>
    <recommendedName>
        <fullName evidence="7 9">Uroporphyrinogen-III synthase</fullName>
        <ecNumber evidence="3 9">4.2.1.75</ecNumber>
    </recommendedName>
</protein>
<feature type="domain" description="Tetrapyrrole biosynthesis uroporphyrinogen III synthase" evidence="10">
    <location>
        <begin position="17"/>
        <end position="232"/>
    </location>
</feature>
<sequence length="241" mass="26992">MVTKGVIITRPLGYNDTLGRLLCEKGYRVLERPLLSIKPINFTRAMKYKAMNLNTYDAIIFVSRNAVSHSLAHLRNFWPKWPADLIWCAMGEKTAEDLNSHAVVANYPEEQGAEGLFDMIDWQDINKVLIIRGKGGLETLHDRLQSRLVNVDYLEVYERISNRYFRLEQEIVDLNLEIVILTSGDALKSLCASVGSDTLTKLTALVPTERIGELVKQSGIKKLAVSGSLSDEAVLNTLASI</sequence>
<evidence type="ECO:0000256" key="2">
    <source>
        <dbReference type="ARBA" id="ARBA00008133"/>
    </source>
</evidence>
<reference evidence="11 12" key="1">
    <citation type="submission" date="2019-02" db="EMBL/GenBank/DDBJ databases">
        <title>Prokaryotic population dynamics and viral predation in marine succession experiment using metagenomics: the confinement effect.</title>
        <authorList>
            <person name="Haro-Moreno J.M."/>
            <person name="Rodriguez-Valera F."/>
            <person name="Lopez-Perez M."/>
        </authorList>
    </citation>
    <scope>NUCLEOTIDE SEQUENCE [LARGE SCALE GENOMIC DNA]</scope>
    <source>
        <strain evidence="11">MED-G157</strain>
    </source>
</reference>
<evidence type="ECO:0000313" key="12">
    <source>
        <dbReference type="Proteomes" id="UP000316199"/>
    </source>
</evidence>
<evidence type="ECO:0000256" key="4">
    <source>
        <dbReference type="ARBA" id="ARBA00023239"/>
    </source>
</evidence>
<dbReference type="AlphaFoldDB" id="A0A520S5L6"/>
<evidence type="ECO:0000256" key="8">
    <source>
        <dbReference type="ARBA" id="ARBA00048617"/>
    </source>
</evidence>
<dbReference type="Proteomes" id="UP000316199">
    <property type="component" value="Unassembled WGS sequence"/>
</dbReference>
<comment type="pathway">
    <text evidence="1 9">Porphyrin-containing compound metabolism; protoporphyrin-IX biosynthesis; coproporphyrinogen-III from 5-aminolevulinate: step 3/4.</text>
</comment>
<gene>
    <name evidence="11" type="ORF">EVA68_00665</name>
</gene>
<dbReference type="InterPro" id="IPR039793">
    <property type="entry name" value="UROS/Hem4"/>
</dbReference>
<dbReference type="Gene3D" id="3.40.50.10090">
    <property type="match status" value="2"/>
</dbReference>
<dbReference type="GO" id="GO:0006780">
    <property type="term" value="P:uroporphyrinogen III biosynthetic process"/>
    <property type="evidence" value="ECO:0007669"/>
    <property type="project" value="UniProtKB-UniRule"/>
</dbReference>
<dbReference type="CDD" id="cd06578">
    <property type="entry name" value="HemD"/>
    <property type="match status" value="1"/>
</dbReference>
<organism evidence="11 12">
    <name type="scientific">OM182 bacterium</name>
    <dbReference type="NCBI Taxonomy" id="2510334"/>
    <lineage>
        <taxon>Bacteria</taxon>
        <taxon>Pseudomonadati</taxon>
        <taxon>Pseudomonadota</taxon>
        <taxon>Gammaproteobacteria</taxon>
        <taxon>OMG group</taxon>
        <taxon>OM182 clade</taxon>
    </lineage>
</organism>
<name>A0A520S5L6_9GAMM</name>
<accession>A0A520S5L6</accession>
<comment type="catalytic activity">
    <reaction evidence="8 9">
        <text>hydroxymethylbilane = uroporphyrinogen III + H2O</text>
        <dbReference type="Rhea" id="RHEA:18965"/>
        <dbReference type="ChEBI" id="CHEBI:15377"/>
        <dbReference type="ChEBI" id="CHEBI:57308"/>
        <dbReference type="ChEBI" id="CHEBI:57845"/>
        <dbReference type="EC" id="4.2.1.75"/>
    </reaction>
</comment>
<dbReference type="PANTHER" id="PTHR38042">
    <property type="entry name" value="UROPORPHYRINOGEN-III SYNTHASE, CHLOROPLASTIC"/>
    <property type="match status" value="1"/>
</dbReference>
<dbReference type="UniPathway" id="UPA00251">
    <property type="reaction ID" value="UER00320"/>
</dbReference>
<dbReference type="PANTHER" id="PTHR38042:SF1">
    <property type="entry name" value="UROPORPHYRINOGEN-III SYNTHASE, CHLOROPLASTIC"/>
    <property type="match status" value="1"/>
</dbReference>
<evidence type="ECO:0000256" key="6">
    <source>
        <dbReference type="ARBA" id="ARBA00037589"/>
    </source>
</evidence>
<evidence type="ECO:0000256" key="9">
    <source>
        <dbReference type="RuleBase" id="RU366031"/>
    </source>
</evidence>
<dbReference type="GO" id="GO:0006782">
    <property type="term" value="P:protoporphyrinogen IX biosynthetic process"/>
    <property type="evidence" value="ECO:0007669"/>
    <property type="project" value="UniProtKB-UniRule"/>
</dbReference>
<dbReference type="Pfam" id="PF02602">
    <property type="entry name" value="HEM4"/>
    <property type="match status" value="1"/>
</dbReference>
<dbReference type="SUPFAM" id="SSF69618">
    <property type="entry name" value="HemD-like"/>
    <property type="match status" value="1"/>
</dbReference>
<comment type="function">
    <text evidence="6 9">Catalyzes cyclization of the linear tetrapyrrole, hydroxymethylbilane, to the macrocyclic uroporphyrinogen III.</text>
</comment>
<evidence type="ECO:0000256" key="3">
    <source>
        <dbReference type="ARBA" id="ARBA00013109"/>
    </source>
</evidence>
<proteinExistence type="inferred from homology"/>
<dbReference type="EC" id="4.2.1.75" evidence="3 9"/>
<evidence type="ECO:0000313" key="11">
    <source>
        <dbReference type="EMBL" id="RZO77772.1"/>
    </source>
</evidence>
<evidence type="ECO:0000259" key="10">
    <source>
        <dbReference type="Pfam" id="PF02602"/>
    </source>
</evidence>
<dbReference type="GO" id="GO:0004852">
    <property type="term" value="F:uroporphyrinogen-III synthase activity"/>
    <property type="evidence" value="ECO:0007669"/>
    <property type="project" value="UniProtKB-UniRule"/>
</dbReference>